<protein>
    <submittedName>
        <fullName evidence="2">Uncharacterized protein</fullName>
    </submittedName>
</protein>
<dbReference type="STRING" id="29170.A0A368F7V4"/>
<proteinExistence type="predicted"/>
<sequence length="365" mass="40864">MKGRRGQEIKLQKKKVPPTSKKGNERLTPRPGVKLFKENPFFTSPKAPEYASFISNVRLLVRAITRGDLKEMRRIMRSDNRYIDPSSCKFKFSHADGRSPDSVAIFCKNDAVRQEYFKLRSQLAADKSPRKEPNLLQRRTTGRSNFYMLGRATRAVEMTRGGREGNNAFLKFESGTDSDSGAQFLIENGLSYKELVKLSKEANITPSGREGNNAFLKVESGTDSDSGAQFLIENGLSYKELVKLSKEANITPTINLNYMDGMVVVAARLGLREMASAFAEGPARSNMNDLHRETLKWAFKLILVKKAQCLTGGTLPERILPVSVLKKGYNNANITPLHTAAINPNVKVRFTEYGSGVKVRYRTKL</sequence>
<accession>A0A368F7V4</accession>
<reference evidence="2 3" key="1">
    <citation type="submission" date="2014-10" db="EMBL/GenBank/DDBJ databases">
        <title>Draft genome of the hookworm Ancylostoma caninum.</title>
        <authorList>
            <person name="Mitreva M."/>
        </authorList>
    </citation>
    <scope>NUCLEOTIDE SEQUENCE [LARGE SCALE GENOMIC DNA]</scope>
    <source>
        <strain evidence="2 3">Baltimore</strain>
    </source>
</reference>
<comment type="caution">
    <text evidence="2">The sequence shown here is derived from an EMBL/GenBank/DDBJ whole genome shotgun (WGS) entry which is preliminary data.</text>
</comment>
<dbReference type="EMBL" id="JOJR01004861">
    <property type="protein sequence ID" value="RCN27139.1"/>
    <property type="molecule type" value="Genomic_DNA"/>
</dbReference>
<evidence type="ECO:0000313" key="3">
    <source>
        <dbReference type="Proteomes" id="UP000252519"/>
    </source>
</evidence>
<evidence type="ECO:0000313" key="2">
    <source>
        <dbReference type="EMBL" id="RCN27139.1"/>
    </source>
</evidence>
<name>A0A368F7V4_ANCCA</name>
<organism evidence="2 3">
    <name type="scientific">Ancylostoma caninum</name>
    <name type="common">Dog hookworm</name>
    <dbReference type="NCBI Taxonomy" id="29170"/>
    <lineage>
        <taxon>Eukaryota</taxon>
        <taxon>Metazoa</taxon>
        <taxon>Ecdysozoa</taxon>
        <taxon>Nematoda</taxon>
        <taxon>Chromadorea</taxon>
        <taxon>Rhabditida</taxon>
        <taxon>Rhabditina</taxon>
        <taxon>Rhabditomorpha</taxon>
        <taxon>Strongyloidea</taxon>
        <taxon>Ancylostomatidae</taxon>
        <taxon>Ancylostomatinae</taxon>
        <taxon>Ancylostoma</taxon>
    </lineage>
</organism>
<dbReference type="OrthoDB" id="5406014at2759"/>
<feature type="compositionally biased region" description="Basic and acidic residues" evidence="1">
    <location>
        <begin position="1"/>
        <end position="11"/>
    </location>
</feature>
<gene>
    <name evidence="2" type="ORF">ANCCAN_27128</name>
</gene>
<dbReference type="Proteomes" id="UP000252519">
    <property type="component" value="Unassembled WGS sequence"/>
</dbReference>
<keyword evidence="3" id="KW-1185">Reference proteome</keyword>
<dbReference type="AlphaFoldDB" id="A0A368F7V4"/>
<feature type="region of interest" description="Disordered" evidence="1">
    <location>
        <begin position="1"/>
        <end position="31"/>
    </location>
</feature>
<evidence type="ECO:0000256" key="1">
    <source>
        <dbReference type="SAM" id="MobiDB-lite"/>
    </source>
</evidence>